<evidence type="ECO:0000313" key="1">
    <source>
        <dbReference type="EMBL" id="CBJ33768.1"/>
    </source>
</evidence>
<name>D7G505_ECTSI</name>
<dbReference type="Proteomes" id="UP000002630">
    <property type="component" value="Unassembled WGS sequence"/>
</dbReference>
<protein>
    <submittedName>
        <fullName evidence="1">Uncharacterized protein</fullName>
    </submittedName>
</protein>
<dbReference type="EMBL" id="FN649760">
    <property type="protein sequence ID" value="CBJ33768.1"/>
    <property type="molecule type" value="Genomic_DNA"/>
</dbReference>
<keyword evidence="2" id="KW-1185">Reference proteome</keyword>
<sequence length="844" mass="89682">MEIGPDSGLELPARGHEAIKRAWMPKGHVLDLSKDHVEREEGAQAALRIDLDGLRTGCDLTEAGEVITGGDYGAVVSLLKRPLPSERIASGKYRLLVPGEDARVKAQHITNFQIGFGHGSPSLGEVKMFIMLTYRRDPNDSPDGRTVARRATIPDVDVYQEALSRTLIALSKREGFRAVFVGPTHTTQQLRLASHKEVIYLPPEADARTSFFKKLNRELVRGFGLEFRPDAQPFMIVLKAFNQKHALWAPLTEPGEEVMQTVLADNMVAFASTAFTEVSTVFNADRFGSEISVDLAVTMSRAQGSDDVLLAPRGDYYAAGGGASGRSGVGYEGGRGTDLGFDVTKYSLFGSDQCASISGQAYGKPSLPAVARHSILDDASNALTSADAQLAGVISRTNLNVYSPTVLHATNSSKGHAMAVALRGSRVSNAVELLRGVGVSGAFLSDARVGEAHAAVAKGREAALAIISGMKGANGSLRTEVTYLLESDGADDGAAQGFERMCADLLGEVFGVQVGGWNDIDATFALPTEVVVCLMHALCVRSLESIKFGFNTLADLGDPRCDDVIPGQLPIGHLPSVGESVLRMDGLSLRIAGGVGSALRAGQASCGFLALRDDASWIMKEGGATRLPIGLLIRGGGGLRSGGFGPRSRAFLVSQTHVMPAKTRGLDLLLHGGERLLELLRSVFHHVMEEARVASVKKNLLSSHDGDAEGDAEDDIASTWCPGPAALLARNEVLAQDPDMAGKRFEVPDSHAKSVPVSTCLGRLLPTLDGKSLGEMPAPHTTVFNAIVQAFCAAPAFALLAPAVARMWLLVLLEALVVEDIGMCILPKTRASRIFTIVGHFVRS</sequence>
<proteinExistence type="predicted"/>
<organism evidence="1 2">
    <name type="scientific">Ectocarpus siliculosus</name>
    <name type="common">Brown alga</name>
    <name type="synonym">Conferva siliculosa</name>
    <dbReference type="NCBI Taxonomy" id="2880"/>
    <lineage>
        <taxon>Eukaryota</taxon>
        <taxon>Sar</taxon>
        <taxon>Stramenopiles</taxon>
        <taxon>Ochrophyta</taxon>
        <taxon>PX clade</taxon>
        <taxon>Phaeophyceae</taxon>
        <taxon>Ectocarpales</taxon>
        <taxon>Ectocarpaceae</taxon>
        <taxon>Ectocarpus</taxon>
    </lineage>
</organism>
<dbReference type="InParanoid" id="D7G505"/>
<dbReference type="AlphaFoldDB" id="D7G505"/>
<accession>D7G505</accession>
<evidence type="ECO:0000313" key="2">
    <source>
        <dbReference type="Proteomes" id="UP000002630"/>
    </source>
</evidence>
<gene>
    <name evidence="1" type="ORF">Esi_0596_0002</name>
</gene>
<reference evidence="1 2" key="1">
    <citation type="journal article" date="2010" name="Nature">
        <title>The Ectocarpus genome and the independent evolution of multicellularity in brown algae.</title>
        <authorList>
            <person name="Cock J.M."/>
            <person name="Sterck L."/>
            <person name="Rouze P."/>
            <person name="Scornet D."/>
            <person name="Allen A.E."/>
            <person name="Amoutzias G."/>
            <person name="Anthouard V."/>
            <person name="Artiguenave F."/>
            <person name="Aury J.M."/>
            <person name="Badger J.H."/>
            <person name="Beszteri B."/>
            <person name="Billiau K."/>
            <person name="Bonnet E."/>
            <person name="Bothwell J.H."/>
            <person name="Bowler C."/>
            <person name="Boyen C."/>
            <person name="Brownlee C."/>
            <person name="Carrano C.J."/>
            <person name="Charrier B."/>
            <person name="Cho G.Y."/>
            <person name="Coelho S.M."/>
            <person name="Collen J."/>
            <person name="Corre E."/>
            <person name="Da Silva C."/>
            <person name="Delage L."/>
            <person name="Delaroque N."/>
            <person name="Dittami S.M."/>
            <person name="Doulbeau S."/>
            <person name="Elias M."/>
            <person name="Farnham G."/>
            <person name="Gachon C.M."/>
            <person name="Gschloessl B."/>
            <person name="Heesch S."/>
            <person name="Jabbari K."/>
            <person name="Jubin C."/>
            <person name="Kawai H."/>
            <person name="Kimura K."/>
            <person name="Kloareg B."/>
            <person name="Kupper F.C."/>
            <person name="Lang D."/>
            <person name="Le Bail A."/>
            <person name="Leblanc C."/>
            <person name="Lerouge P."/>
            <person name="Lohr M."/>
            <person name="Lopez P.J."/>
            <person name="Martens C."/>
            <person name="Maumus F."/>
            <person name="Michel G."/>
            <person name="Miranda-Saavedra D."/>
            <person name="Morales J."/>
            <person name="Moreau H."/>
            <person name="Motomura T."/>
            <person name="Nagasato C."/>
            <person name="Napoli C.A."/>
            <person name="Nelson D.R."/>
            <person name="Nyvall-Collen P."/>
            <person name="Peters A.F."/>
            <person name="Pommier C."/>
            <person name="Potin P."/>
            <person name="Poulain J."/>
            <person name="Quesneville H."/>
            <person name="Read B."/>
            <person name="Rensing S.A."/>
            <person name="Ritter A."/>
            <person name="Rousvoal S."/>
            <person name="Samanta M."/>
            <person name="Samson G."/>
            <person name="Schroeder D.C."/>
            <person name="Segurens B."/>
            <person name="Strittmatter M."/>
            <person name="Tonon T."/>
            <person name="Tregear J.W."/>
            <person name="Valentin K."/>
            <person name="von Dassow P."/>
            <person name="Yamagishi T."/>
            <person name="Van de Peer Y."/>
            <person name="Wincker P."/>
        </authorList>
    </citation>
    <scope>NUCLEOTIDE SEQUENCE [LARGE SCALE GENOMIC DNA]</scope>
    <source>
        <strain evidence="2">Ec32 / CCAP1310/4</strain>
    </source>
</reference>